<feature type="modified residue" description="N6-carboxylysine" evidence="7">
    <location>
        <position position="76"/>
    </location>
</feature>
<evidence type="ECO:0000313" key="11">
    <source>
        <dbReference type="EMBL" id="PEJ33212.1"/>
    </source>
</evidence>
<sequence length="264" mass="30330">MKILKVFLMLIVLLFSGSMSSIQVSAYNQKVKELKVGESFDGVQGTTVIQNIKSDTVYIYNKKRSKVRFTPESTFKVPNALIGLQTKAVHDEYEVKRWDGVLREFEDWNRDHTLASGMRHSVIWYYQDMARDIGAEDMQKYVNRINYGNRDISGGIDHFWLDSSIKISAQEQAHFMENLVEEKLPFDKQHMRTVKRIMINEEADSYVLHGKTGTRLSDLGLGWYVGYIETEKGKWAFATNINGSGSKAKTITVDVLKELKIINE</sequence>
<dbReference type="GO" id="GO:0017001">
    <property type="term" value="P:antibiotic catabolic process"/>
    <property type="evidence" value="ECO:0007669"/>
    <property type="project" value="InterPro"/>
</dbReference>
<evidence type="ECO:0000256" key="5">
    <source>
        <dbReference type="ARBA" id="ARBA00022801"/>
    </source>
</evidence>
<dbReference type="InterPro" id="IPR050515">
    <property type="entry name" value="Beta-lactam/transpept"/>
</dbReference>
<dbReference type="SUPFAM" id="SSF56601">
    <property type="entry name" value="beta-lactamase/transpeptidase-like"/>
    <property type="match status" value="1"/>
</dbReference>
<evidence type="ECO:0000256" key="4">
    <source>
        <dbReference type="ARBA" id="ARBA00022729"/>
    </source>
</evidence>
<keyword evidence="5 8" id="KW-0378">Hydrolase</keyword>
<feature type="chain" id="PRO_5043723918" description="Beta-lactamase" evidence="9">
    <location>
        <begin position="27"/>
        <end position="264"/>
    </location>
</feature>
<dbReference type="GO" id="GO:0008658">
    <property type="term" value="F:penicillin binding"/>
    <property type="evidence" value="ECO:0007669"/>
    <property type="project" value="InterPro"/>
</dbReference>
<evidence type="ECO:0000256" key="8">
    <source>
        <dbReference type="RuleBase" id="RU361140"/>
    </source>
</evidence>
<comment type="similarity">
    <text evidence="2 8">Belongs to the class-D beta-lactamase family.</text>
</comment>
<dbReference type="GO" id="GO:0005886">
    <property type="term" value="C:plasma membrane"/>
    <property type="evidence" value="ECO:0007669"/>
    <property type="project" value="TreeGrafter"/>
</dbReference>
<dbReference type="PROSITE" id="PS00337">
    <property type="entry name" value="BETA_LACTAMASE_D"/>
    <property type="match status" value="1"/>
</dbReference>
<evidence type="ECO:0000256" key="1">
    <source>
        <dbReference type="ARBA" id="ARBA00001526"/>
    </source>
</evidence>
<dbReference type="EMBL" id="NUEQ01000019">
    <property type="protein sequence ID" value="PEJ33212.1"/>
    <property type="molecule type" value="Genomic_DNA"/>
</dbReference>
<dbReference type="InterPro" id="IPR002137">
    <property type="entry name" value="Beta-lactam_class-D_AS"/>
</dbReference>
<evidence type="ECO:0000256" key="2">
    <source>
        <dbReference type="ARBA" id="ARBA00007898"/>
    </source>
</evidence>
<dbReference type="InterPro" id="IPR012338">
    <property type="entry name" value="Beta-lactam/transpept-like"/>
</dbReference>
<dbReference type="EC" id="3.5.2.6" evidence="3 8"/>
<proteinExistence type="inferred from homology"/>
<dbReference type="GO" id="GO:0046677">
    <property type="term" value="P:response to antibiotic"/>
    <property type="evidence" value="ECO:0007669"/>
    <property type="project" value="UniProtKB-UniRule"/>
</dbReference>
<evidence type="ECO:0000259" key="10">
    <source>
        <dbReference type="Pfam" id="PF00905"/>
    </source>
</evidence>
<dbReference type="GO" id="GO:0008800">
    <property type="term" value="F:beta-lactamase activity"/>
    <property type="evidence" value="ECO:0007669"/>
    <property type="project" value="UniProtKB-UniRule"/>
</dbReference>
<dbReference type="Proteomes" id="UP000220106">
    <property type="component" value="Unassembled WGS sequence"/>
</dbReference>
<feature type="domain" description="Penicillin-binding protein transpeptidase" evidence="10">
    <location>
        <begin position="46"/>
        <end position="250"/>
    </location>
</feature>
<protein>
    <recommendedName>
        <fullName evidence="3 8">Beta-lactamase</fullName>
        <ecNumber evidence="3 8">3.5.2.6</ecNumber>
    </recommendedName>
</protein>
<evidence type="ECO:0000256" key="6">
    <source>
        <dbReference type="ARBA" id="ARBA00023251"/>
    </source>
</evidence>
<comment type="caution">
    <text evidence="11">The sequence shown here is derived from an EMBL/GenBank/DDBJ whole genome shotgun (WGS) entry which is preliminary data.</text>
</comment>
<dbReference type="Pfam" id="PF00905">
    <property type="entry name" value="Transpeptidase"/>
    <property type="match status" value="1"/>
</dbReference>
<dbReference type="Gene3D" id="3.40.710.10">
    <property type="entry name" value="DD-peptidase/beta-lactamase superfamily"/>
    <property type="match status" value="1"/>
</dbReference>
<keyword evidence="6 8" id="KW-0046">Antibiotic resistance</keyword>
<evidence type="ECO:0000256" key="3">
    <source>
        <dbReference type="ARBA" id="ARBA00012865"/>
    </source>
</evidence>
<evidence type="ECO:0000256" key="7">
    <source>
        <dbReference type="PIRSR" id="PIRSR602137-50"/>
    </source>
</evidence>
<reference evidence="11 12" key="1">
    <citation type="submission" date="2017-09" db="EMBL/GenBank/DDBJ databases">
        <title>Large-scale bioinformatics analysis of Bacillus genomes uncovers conserved roles of natural products in bacterial physiology.</title>
        <authorList>
            <consortium name="Agbiome Team Llc"/>
            <person name="Bleich R.M."/>
            <person name="Kirk G.J."/>
            <person name="Santa Maria K.C."/>
            <person name="Allen S.E."/>
            <person name="Farag S."/>
            <person name="Shank E.A."/>
            <person name="Bowers A."/>
        </authorList>
    </citation>
    <scope>NUCLEOTIDE SEQUENCE [LARGE SCALE GENOMIC DNA]</scope>
    <source>
        <strain evidence="11 12">AFS003229</strain>
    </source>
</reference>
<dbReference type="AlphaFoldDB" id="A0AAX0S580"/>
<comment type="catalytic activity">
    <reaction evidence="1 8">
        <text>a beta-lactam + H2O = a substituted beta-amino acid</text>
        <dbReference type="Rhea" id="RHEA:20401"/>
        <dbReference type="ChEBI" id="CHEBI:15377"/>
        <dbReference type="ChEBI" id="CHEBI:35627"/>
        <dbReference type="ChEBI" id="CHEBI:140347"/>
        <dbReference type="EC" id="3.5.2.6"/>
    </reaction>
</comment>
<name>A0AAX0S580_9BACI</name>
<dbReference type="PANTHER" id="PTHR30627:SF6">
    <property type="entry name" value="BETA-LACTAMASE YBXI-RELATED"/>
    <property type="match status" value="1"/>
</dbReference>
<organism evidence="11 12">
    <name type="scientific">Peribacillus butanolivorans</name>
    <dbReference type="NCBI Taxonomy" id="421767"/>
    <lineage>
        <taxon>Bacteria</taxon>
        <taxon>Bacillati</taxon>
        <taxon>Bacillota</taxon>
        <taxon>Bacilli</taxon>
        <taxon>Bacillales</taxon>
        <taxon>Bacillaceae</taxon>
        <taxon>Peribacillus</taxon>
    </lineage>
</organism>
<dbReference type="InterPro" id="IPR001460">
    <property type="entry name" value="PCN-bd_Tpept"/>
</dbReference>
<feature type="active site" description="Acyl-ester intermediate" evidence="7">
    <location>
        <position position="73"/>
    </location>
</feature>
<feature type="signal peptide" evidence="9">
    <location>
        <begin position="1"/>
        <end position="26"/>
    </location>
</feature>
<accession>A0AAX0S580</accession>
<evidence type="ECO:0000313" key="12">
    <source>
        <dbReference type="Proteomes" id="UP000220106"/>
    </source>
</evidence>
<evidence type="ECO:0000256" key="9">
    <source>
        <dbReference type="SAM" id="SignalP"/>
    </source>
</evidence>
<dbReference type="GO" id="GO:0071555">
    <property type="term" value="P:cell wall organization"/>
    <property type="evidence" value="ECO:0007669"/>
    <property type="project" value="TreeGrafter"/>
</dbReference>
<keyword evidence="4 9" id="KW-0732">Signal</keyword>
<dbReference type="NCBIfam" id="NF012161">
    <property type="entry name" value="bla_class_D_main"/>
    <property type="match status" value="1"/>
</dbReference>
<dbReference type="PANTHER" id="PTHR30627">
    <property type="entry name" value="PEPTIDOGLYCAN D,D-TRANSPEPTIDASE"/>
    <property type="match status" value="1"/>
</dbReference>
<gene>
    <name evidence="11" type="ORF">CN689_11775</name>
</gene>
<dbReference type="RefSeq" id="WP_098175999.1">
    <property type="nucleotide sequence ID" value="NZ_NUEQ01000019.1"/>
</dbReference>